<dbReference type="InterPro" id="IPR036291">
    <property type="entry name" value="NAD(P)-bd_dom_sf"/>
</dbReference>
<evidence type="ECO:0000259" key="8">
    <source>
        <dbReference type="Pfam" id="PF14748"/>
    </source>
</evidence>
<protein>
    <recommendedName>
        <fullName evidence="4 5">Pyrroline-5-carboxylate reductase</fullName>
        <shortName evidence="4">P5C reductase</shortName>
        <shortName evidence="4">P5CR</shortName>
        <ecNumber evidence="4 5">1.5.1.2</ecNumber>
    </recommendedName>
    <alternativeName>
        <fullName evidence="4">PCA reductase</fullName>
    </alternativeName>
</protein>
<gene>
    <name evidence="4 9" type="primary">proC</name>
    <name evidence="9" type="ORF">ACFQBT_02300</name>
</gene>
<dbReference type="InterPro" id="IPR028939">
    <property type="entry name" value="P5C_Rdtase_cat_N"/>
</dbReference>
<evidence type="ECO:0000256" key="2">
    <source>
        <dbReference type="ARBA" id="ARBA00022857"/>
    </source>
</evidence>
<dbReference type="InterPro" id="IPR053790">
    <property type="entry name" value="P5CR-like_CS"/>
</dbReference>
<reference evidence="10" key="1">
    <citation type="journal article" date="2019" name="Int. J. Syst. Evol. Microbiol.">
        <title>The Global Catalogue of Microorganisms (GCM) 10K type strain sequencing project: providing services to taxonomists for standard genome sequencing and annotation.</title>
        <authorList>
            <consortium name="The Broad Institute Genomics Platform"/>
            <consortium name="The Broad Institute Genome Sequencing Center for Infectious Disease"/>
            <person name="Wu L."/>
            <person name="Ma J."/>
        </authorList>
    </citation>
    <scope>NUCLEOTIDE SEQUENCE [LARGE SCALE GENOMIC DNA]</scope>
    <source>
        <strain evidence="10">NBRC 106593</strain>
    </source>
</reference>
<dbReference type="Pfam" id="PF03807">
    <property type="entry name" value="F420_oxidored"/>
    <property type="match status" value="1"/>
</dbReference>
<evidence type="ECO:0000256" key="4">
    <source>
        <dbReference type="HAMAP-Rule" id="MF_01925"/>
    </source>
</evidence>
<dbReference type="GO" id="GO:0004735">
    <property type="term" value="F:pyrroline-5-carboxylate reductase activity"/>
    <property type="evidence" value="ECO:0007669"/>
    <property type="project" value="UniProtKB-EC"/>
</dbReference>
<keyword evidence="4 6" id="KW-0641">Proline biosynthesis</keyword>
<keyword evidence="3 4" id="KW-0560">Oxidoreductase</keyword>
<dbReference type="Gene3D" id="3.40.50.720">
    <property type="entry name" value="NAD(P)-binding Rossmann-like Domain"/>
    <property type="match status" value="1"/>
</dbReference>
<dbReference type="RefSeq" id="WP_377820210.1">
    <property type="nucleotide sequence ID" value="NZ_JBHSWJ010000002.1"/>
</dbReference>
<comment type="pathway">
    <text evidence="4 6">Amino-acid biosynthesis; L-proline biosynthesis; L-proline from L-glutamate 5-semialdehyde: step 1/1.</text>
</comment>
<dbReference type="InterPro" id="IPR029036">
    <property type="entry name" value="P5CR_dimer"/>
</dbReference>
<comment type="similarity">
    <text evidence="1 4 6">Belongs to the pyrroline-5-carboxylate reductase family.</text>
</comment>
<evidence type="ECO:0000313" key="9">
    <source>
        <dbReference type="EMBL" id="MFC6712741.1"/>
    </source>
</evidence>
<evidence type="ECO:0000313" key="10">
    <source>
        <dbReference type="Proteomes" id="UP001596356"/>
    </source>
</evidence>
<dbReference type="SUPFAM" id="SSF51735">
    <property type="entry name" value="NAD(P)-binding Rossmann-fold domains"/>
    <property type="match status" value="1"/>
</dbReference>
<dbReference type="InterPro" id="IPR008927">
    <property type="entry name" value="6-PGluconate_DH-like_C_sf"/>
</dbReference>
<feature type="domain" description="Pyrroline-5-carboxylate reductase dimerisation" evidence="8">
    <location>
        <begin position="160"/>
        <end position="264"/>
    </location>
</feature>
<keyword evidence="2 4" id="KW-0521">NADP</keyword>
<name>A0ABW2AP46_9MICO</name>
<evidence type="ECO:0000259" key="7">
    <source>
        <dbReference type="Pfam" id="PF03807"/>
    </source>
</evidence>
<keyword evidence="4 6" id="KW-0028">Amino-acid biosynthesis</keyword>
<dbReference type="SUPFAM" id="SSF48179">
    <property type="entry name" value="6-phosphogluconate dehydrogenase C-terminal domain-like"/>
    <property type="match status" value="1"/>
</dbReference>
<dbReference type="EC" id="1.5.1.2" evidence="4 5"/>
<keyword evidence="10" id="KW-1185">Reference proteome</keyword>
<dbReference type="PROSITE" id="PS00521">
    <property type="entry name" value="P5CR"/>
    <property type="match status" value="1"/>
</dbReference>
<sequence>MSDLGRLAVIGVGVMGEALLAGAGRAGFDDVVVADAASGRAQQVAQQYDATAASSADAVTDADVVLLAVKPQYMAQALEQIAPGLSAGAVVVSVAAGVTTTYLEGRLPDGVAVVRAMPNTPALIGEGVTAISAGTHADDADLDIAERLLRGAGTVVTVPESLQDAVTAVSGSGPAYLFYLAEAMVDAGVGLGVPRATATQLVAQTLRGAAGLLSQEEAHPTLLRERVTSPGGTTAAAIAALDAGAVRADVAEAMRAAARRSQELSGQ</sequence>
<dbReference type="PANTHER" id="PTHR11645:SF0">
    <property type="entry name" value="PYRROLINE-5-CARBOXYLATE REDUCTASE 3"/>
    <property type="match status" value="1"/>
</dbReference>
<comment type="subcellular location">
    <subcellularLocation>
        <location evidence="4">Cytoplasm</location>
    </subcellularLocation>
</comment>
<evidence type="ECO:0000256" key="1">
    <source>
        <dbReference type="ARBA" id="ARBA00005525"/>
    </source>
</evidence>
<comment type="catalytic activity">
    <reaction evidence="4">
        <text>L-proline + NAD(+) = (S)-1-pyrroline-5-carboxylate + NADH + 2 H(+)</text>
        <dbReference type="Rhea" id="RHEA:14105"/>
        <dbReference type="ChEBI" id="CHEBI:15378"/>
        <dbReference type="ChEBI" id="CHEBI:17388"/>
        <dbReference type="ChEBI" id="CHEBI:57540"/>
        <dbReference type="ChEBI" id="CHEBI:57945"/>
        <dbReference type="ChEBI" id="CHEBI:60039"/>
        <dbReference type="EC" id="1.5.1.2"/>
    </reaction>
</comment>
<comment type="function">
    <text evidence="4">Catalyzes the reduction of 1-pyrroline-5-carboxylate (PCA) to L-proline.</text>
</comment>
<comment type="caution">
    <text evidence="9">The sequence shown here is derived from an EMBL/GenBank/DDBJ whole genome shotgun (WGS) entry which is preliminary data.</text>
</comment>
<dbReference type="HAMAP" id="MF_01925">
    <property type="entry name" value="P5C_reductase"/>
    <property type="match status" value="1"/>
</dbReference>
<proteinExistence type="inferred from homology"/>
<evidence type="ECO:0000256" key="5">
    <source>
        <dbReference type="NCBIfam" id="TIGR00112"/>
    </source>
</evidence>
<dbReference type="Gene3D" id="1.10.3730.10">
    <property type="entry name" value="ProC C-terminal domain-like"/>
    <property type="match status" value="1"/>
</dbReference>
<keyword evidence="4" id="KW-0963">Cytoplasm</keyword>
<evidence type="ECO:0000256" key="3">
    <source>
        <dbReference type="ARBA" id="ARBA00023002"/>
    </source>
</evidence>
<comment type="catalytic activity">
    <reaction evidence="4 6">
        <text>L-proline + NADP(+) = (S)-1-pyrroline-5-carboxylate + NADPH + 2 H(+)</text>
        <dbReference type="Rhea" id="RHEA:14109"/>
        <dbReference type="ChEBI" id="CHEBI:15378"/>
        <dbReference type="ChEBI" id="CHEBI:17388"/>
        <dbReference type="ChEBI" id="CHEBI:57783"/>
        <dbReference type="ChEBI" id="CHEBI:58349"/>
        <dbReference type="ChEBI" id="CHEBI:60039"/>
        <dbReference type="EC" id="1.5.1.2"/>
    </reaction>
</comment>
<dbReference type="InterPro" id="IPR000304">
    <property type="entry name" value="Pyrroline-COOH_reductase"/>
</dbReference>
<dbReference type="PANTHER" id="PTHR11645">
    <property type="entry name" value="PYRROLINE-5-CARBOXYLATE REDUCTASE"/>
    <property type="match status" value="1"/>
</dbReference>
<dbReference type="EMBL" id="JBHSWJ010000002">
    <property type="protein sequence ID" value="MFC6712741.1"/>
    <property type="molecule type" value="Genomic_DNA"/>
</dbReference>
<evidence type="ECO:0000256" key="6">
    <source>
        <dbReference type="RuleBase" id="RU003903"/>
    </source>
</evidence>
<dbReference type="Pfam" id="PF14748">
    <property type="entry name" value="P5CR_dimer"/>
    <property type="match status" value="1"/>
</dbReference>
<dbReference type="PIRSF" id="PIRSF000193">
    <property type="entry name" value="Pyrrol-5-carb_rd"/>
    <property type="match status" value="1"/>
</dbReference>
<accession>A0ABW2AP46</accession>
<dbReference type="Proteomes" id="UP001596356">
    <property type="component" value="Unassembled WGS sequence"/>
</dbReference>
<organism evidence="9 10">
    <name type="scientific">Branchiibius cervicis</name>
    <dbReference type="NCBI Taxonomy" id="908252"/>
    <lineage>
        <taxon>Bacteria</taxon>
        <taxon>Bacillati</taxon>
        <taxon>Actinomycetota</taxon>
        <taxon>Actinomycetes</taxon>
        <taxon>Micrococcales</taxon>
        <taxon>Dermacoccaceae</taxon>
        <taxon>Branchiibius</taxon>
    </lineage>
</organism>
<dbReference type="NCBIfam" id="TIGR00112">
    <property type="entry name" value="proC"/>
    <property type="match status" value="1"/>
</dbReference>
<feature type="domain" description="Pyrroline-5-carboxylate reductase catalytic N-terminal" evidence="7">
    <location>
        <begin position="6"/>
        <end position="97"/>
    </location>
</feature>